<proteinExistence type="inferred from homology"/>
<gene>
    <name evidence="11" type="ORF">V5N11_035095</name>
</gene>
<comment type="similarity">
    <text evidence="2">Belongs to the RLP family.</text>
</comment>
<keyword evidence="6" id="KW-0732">Signal</keyword>
<sequence>MNFLYAGGIYPNSMETVHKGVVTEFERIRKDFRAIDFSGNRFYGNIPESIRLLKELRLLNLSGNTFTANIPKSLANLTNLEALDLSRNQLSVPRGTQFQSQHCSSFMDNPKLSGLEEICGATHVLNPTPQESEEKK</sequence>
<dbReference type="PANTHER" id="PTHR48062:SF52">
    <property type="entry name" value="RECEPTOR-LIKE PROTEIN 8-RELATED"/>
    <property type="match status" value="1"/>
</dbReference>
<evidence type="ECO:0000313" key="12">
    <source>
        <dbReference type="Proteomes" id="UP001558713"/>
    </source>
</evidence>
<name>A0ABD1A929_CARAN</name>
<dbReference type="InterPro" id="IPR051502">
    <property type="entry name" value="RLP_Defense_Trigger"/>
</dbReference>
<evidence type="ECO:0000256" key="5">
    <source>
        <dbReference type="ARBA" id="ARBA00022692"/>
    </source>
</evidence>
<keyword evidence="7" id="KW-0677">Repeat</keyword>
<evidence type="ECO:0000256" key="9">
    <source>
        <dbReference type="ARBA" id="ARBA00023136"/>
    </source>
</evidence>
<dbReference type="Proteomes" id="UP001558713">
    <property type="component" value="Unassembled WGS sequence"/>
</dbReference>
<keyword evidence="8" id="KW-1133">Transmembrane helix</keyword>
<evidence type="ECO:0000256" key="7">
    <source>
        <dbReference type="ARBA" id="ARBA00022737"/>
    </source>
</evidence>
<evidence type="ECO:0000256" key="10">
    <source>
        <dbReference type="ARBA" id="ARBA00023170"/>
    </source>
</evidence>
<protein>
    <submittedName>
        <fullName evidence="11">Receptor-like protein 11</fullName>
    </submittedName>
</protein>
<evidence type="ECO:0000256" key="6">
    <source>
        <dbReference type="ARBA" id="ARBA00022729"/>
    </source>
</evidence>
<keyword evidence="4" id="KW-0433">Leucine-rich repeat</keyword>
<dbReference type="InterPro" id="IPR032675">
    <property type="entry name" value="LRR_dom_sf"/>
</dbReference>
<dbReference type="GO" id="GO:0005886">
    <property type="term" value="C:plasma membrane"/>
    <property type="evidence" value="ECO:0007669"/>
    <property type="project" value="UniProtKB-SubCell"/>
</dbReference>
<evidence type="ECO:0000256" key="4">
    <source>
        <dbReference type="ARBA" id="ARBA00022614"/>
    </source>
</evidence>
<comment type="subcellular location">
    <subcellularLocation>
        <location evidence="1">Cell membrane</location>
        <topology evidence="1">Single-pass membrane protein</topology>
    </subcellularLocation>
</comment>
<evidence type="ECO:0000256" key="3">
    <source>
        <dbReference type="ARBA" id="ARBA00022475"/>
    </source>
</evidence>
<dbReference type="AlphaFoldDB" id="A0ABD1A929"/>
<evidence type="ECO:0000256" key="8">
    <source>
        <dbReference type="ARBA" id="ARBA00022989"/>
    </source>
</evidence>
<dbReference type="Gene3D" id="3.80.10.10">
    <property type="entry name" value="Ribonuclease Inhibitor"/>
    <property type="match status" value="1"/>
</dbReference>
<keyword evidence="12" id="KW-1185">Reference proteome</keyword>
<dbReference type="SUPFAM" id="SSF52058">
    <property type="entry name" value="L domain-like"/>
    <property type="match status" value="1"/>
</dbReference>
<keyword evidence="3" id="KW-1003">Cell membrane</keyword>
<evidence type="ECO:0000256" key="1">
    <source>
        <dbReference type="ARBA" id="ARBA00004162"/>
    </source>
</evidence>
<comment type="caution">
    <text evidence="11">The sequence shown here is derived from an EMBL/GenBank/DDBJ whole genome shotgun (WGS) entry which is preliminary data.</text>
</comment>
<dbReference type="PANTHER" id="PTHR48062">
    <property type="entry name" value="RECEPTOR-LIKE PROTEIN 14"/>
    <property type="match status" value="1"/>
</dbReference>
<accession>A0ABD1A929</accession>
<keyword evidence="5" id="KW-0812">Transmembrane</keyword>
<dbReference type="InterPro" id="IPR001611">
    <property type="entry name" value="Leu-rich_rpt"/>
</dbReference>
<organism evidence="11 12">
    <name type="scientific">Cardamine amara subsp. amara</name>
    <dbReference type="NCBI Taxonomy" id="228776"/>
    <lineage>
        <taxon>Eukaryota</taxon>
        <taxon>Viridiplantae</taxon>
        <taxon>Streptophyta</taxon>
        <taxon>Embryophyta</taxon>
        <taxon>Tracheophyta</taxon>
        <taxon>Spermatophyta</taxon>
        <taxon>Magnoliopsida</taxon>
        <taxon>eudicotyledons</taxon>
        <taxon>Gunneridae</taxon>
        <taxon>Pentapetalae</taxon>
        <taxon>rosids</taxon>
        <taxon>malvids</taxon>
        <taxon>Brassicales</taxon>
        <taxon>Brassicaceae</taxon>
        <taxon>Cardamineae</taxon>
        <taxon>Cardamine</taxon>
    </lineage>
</organism>
<evidence type="ECO:0000313" key="11">
    <source>
        <dbReference type="EMBL" id="KAL1203332.1"/>
    </source>
</evidence>
<dbReference type="Pfam" id="PF13855">
    <property type="entry name" value="LRR_8"/>
    <property type="match status" value="1"/>
</dbReference>
<evidence type="ECO:0000256" key="2">
    <source>
        <dbReference type="ARBA" id="ARBA00009592"/>
    </source>
</evidence>
<reference evidence="11 12" key="1">
    <citation type="submission" date="2024-04" db="EMBL/GenBank/DDBJ databases">
        <title>Genome assembly C_amara_ONT_v2.</title>
        <authorList>
            <person name="Yant L."/>
            <person name="Moore C."/>
            <person name="Slenker M."/>
        </authorList>
    </citation>
    <scope>NUCLEOTIDE SEQUENCE [LARGE SCALE GENOMIC DNA]</scope>
    <source>
        <tissue evidence="11">Leaf</tissue>
    </source>
</reference>
<keyword evidence="10" id="KW-0675">Receptor</keyword>
<keyword evidence="9" id="KW-0472">Membrane</keyword>
<dbReference type="EMBL" id="JBANAX010000561">
    <property type="protein sequence ID" value="KAL1203332.1"/>
    <property type="molecule type" value="Genomic_DNA"/>
</dbReference>